<feature type="region of interest" description="Disordered" evidence="1">
    <location>
        <begin position="511"/>
        <end position="539"/>
    </location>
</feature>
<evidence type="ECO:0000256" key="1">
    <source>
        <dbReference type="SAM" id="MobiDB-lite"/>
    </source>
</evidence>
<keyword evidence="3" id="KW-1185">Reference proteome</keyword>
<feature type="compositionally biased region" description="Low complexity" evidence="1">
    <location>
        <begin position="512"/>
        <end position="527"/>
    </location>
</feature>
<dbReference type="Proteomes" id="UP000645257">
    <property type="component" value="Unassembled WGS sequence"/>
</dbReference>
<feature type="compositionally biased region" description="Polar residues" evidence="1">
    <location>
        <begin position="248"/>
        <end position="258"/>
    </location>
</feature>
<reference evidence="2" key="1">
    <citation type="journal article" date="2014" name="Int. J. Syst. Evol. Microbiol.">
        <title>Complete genome sequence of Corynebacterium casei LMG S-19264T (=DSM 44701T), isolated from a smear-ripened cheese.</title>
        <authorList>
            <consortium name="US DOE Joint Genome Institute (JGI-PGF)"/>
            <person name="Walter F."/>
            <person name="Albersmeier A."/>
            <person name="Kalinowski J."/>
            <person name="Ruckert C."/>
        </authorList>
    </citation>
    <scope>NUCLEOTIDE SEQUENCE</scope>
    <source>
        <strain evidence="2">KCTC 32182</strain>
    </source>
</reference>
<name>A0A918U8H3_9NEIS</name>
<gene>
    <name evidence="2" type="ORF">GCM10011289_10020</name>
</gene>
<organism evidence="2 3">
    <name type="scientific">Paludibacterium paludis</name>
    <dbReference type="NCBI Taxonomy" id="1225769"/>
    <lineage>
        <taxon>Bacteria</taxon>
        <taxon>Pseudomonadati</taxon>
        <taxon>Pseudomonadota</taxon>
        <taxon>Betaproteobacteria</taxon>
        <taxon>Neisseriales</taxon>
        <taxon>Chromobacteriaceae</taxon>
        <taxon>Paludibacterium</taxon>
    </lineage>
</organism>
<feature type="region of interest" description="Disordered" evidence="1">
    <location>
        <begin position="236"/>
        <end position="266"/>
    </location>
</feature>
<feature type="region of interest" description="Disordered" evidence="1">
    <location>
        <begin position="369"/>
        <end position="392"/>
    </location>
</feature>
<accession>A0A918U8H3</accession>
<dbReference type="EMBL" id="BMYX01000004">
    <property type="protein sequence ID" value="GGY09254.1"/>
    <property type="molecule type" value="Genomic_DNA"/>
</dbReference>
<feature type="region of interest" description="Disordered" evidence="1">
    <location>
        <begin position="405"/>
        <end position="478"/>
    </location>
</feature>
<feature type="compositionally biased region" description="Low complexity" evidence="1">
    <location>
        <begin position="407"/>
        <end position="428"/>
    </location>
</feature>
<evidence type="ECO:0000313" key="2">
    <source>
        <dbReference type="EMBL" id="GGY09254.1"/>
    </source>
</evidence>
<sequence>MPTPSIAGSITLHHAPPHAQKPRPGLPINHVRKTSGQPTRGGQTKVAEALLAGAKKTFRDQVIIHERDAVARAYENFLHKLIEKGSEGLPDAASWLAANRPTASDYLDAHRPVAPLRGGGRPPAVRAMPEHPVMQASPMPATTASGALTHEQKPATAPHRTGALIEANNLASRLNASLRALHADQKILLEKFRARRAKPHDEATKHRIAASMARLQPRYAQGTVQASQSDIDCEEGMAGTHAPRHRPSLSSRSNTTGARTAEPAGGAANLLPDLRFAAILREALDSLTENMGGAITLSELDSRFIDLRGEAAKAASGALIAEPAGQGDETTLVTLFDTVIDLLEMPPGEAQREAILACLATLNAAPLGAHPPRAVARSTPSRSFTHAPDKRNAMSIGNLSQLQNALGTTTGSSTSSRSGSRRLTGVRSAPMPPAFSQQSDTLRETAIPGNHDTRTSSRKPVVAPRKRNKLLPQQPGTGELPFRIATVAKVGPLASFNAQIGELDTRLKAALSRPAPAPHSTPASSSPVQAPPRESLARALSAPDLSESFVAHADAQEALRTRSAEFVQQFQELQLTAQTGRLSAKDACLTIETTILQFWHLHAWHAQKLQSLGAGTASLDNVFSRELLALLQTGHDVLHTLGHSARTTSSRWKSLWHGDTRQKKLDKTRAVLDRHAARLLTDERKNYDFGKTQPGYRTADYIKWLAARGKDRISALPVNDIAHADTLIRTLHEQLRPLAAAWHYARKESRASIDHAMLQLAKAAERRLDGLTPRRALARKNFDQHLAQLKRRAHRAAPGVLRAALREQASPTGKDATAGYRKTLADHIETRLNVEPNLTVRTFERLRRQVEELLVACDMLDGLPAAETTRVENGYYESVAEDIRKKVDALAAPR</sequence>
<protein>
    <submittedName>
        <fullName evidence="2">Uncharacterized protein</fullName>
    </submittedName>
</protein>
<comment type="caution">
    <text evidence="2">The sequence shown here is derived from an EMBL/GenBank/DDBJ whole genome shotgun (WGS) entry which is preliminary data.</text>
</comment>
<reference evidence="2" key="2">
    <citation type="submission" date="2020-09" db="EMBL/GenBank/DDBJ databases">
        <authorList>
            <person name="Sun Q."/>
            <person name="Kim S."/>
        </authorList>
    </citation>
    <scope>NUCLEOTIDE SEQUENCE</scope>
    <source>
        <strain evidence="2">KCTC 32182</strain>
    </source>
</reference>
<proteinExistence type="predicted"/>
<dbReference type="AlphaFoldDB" id="A0A918U8H3"/>
<evidence type="ECO:0000313" key="3">
    <source>
        <dbReference type="Proteomes" id="UP000645257"/>
    </source>
</evidence>
<feature type="region of interest" description="Disordered" evidence="1">
    <location>
        <begin position="1"/>
        <end position="43"/>
    </location>
</feature>
<dbReference type="RefSeq" id="WP_189531886.1">
    <property type="nucleotide sequence ID" value="NZ_BMYX01000004.1"/>
</dbReference>